<name>A0A1Y2ENK0_9FUNG</name>
<dbReference type="EMBL" id="MCOG01000035">
    <property type="protein sequence ID" value="ORY73143.1"/>
    <property type="molecule type" value="Genomic_DNA"/>
</dbReference>
<evidence type="ECO:0000313" key="2">
    <source>
        <dbReference type="EMBL" id="ORY73143.1"/>
    </source>
</evidence>
<accession>A0A1Y2ENK0</accession>
<organism evidence="2 3">
    <name type="scientific">Neocallimastix californiae</name>
    <dbReference type="NCBI Taxonomy" id="1754190"/>
    <lineage>
        <taxon>Eukaryota</taxon>
        <taxon>Fungi</taxon>
        <taxon>Fungi incertae sedis</taxon>
        <taxon>Chytridiomycota</taxon>
        <taxon>Chytridiomycota incertae sedis</taxon>
        <taxon>Neocallimastigomycetes</taxon>
        <taxon>Neocallimastigales</taxon>
        <taxon>Neocallimastigaceae</taxon>
        <taxon>Neocallimastix</taxon>
    </lineage>
</organism>
<keyword evidence="3" id="KW-1185">Reference proteome</keyword>
<feature type="transmembrane region" description="Helical" evidence="1">
    <location>
        <begin position="76"/>
        <end position="95"/>
    </location>
</feature>
<dbReference type="Proteomes" id="UP000193920">
    <property type="component" value="Unassembled WGS sequence"/>
</dbReference>
<keyword evidence="1" id="KW-0472">Membrane</keyword>
<keyword evidence="1" id="KW-0812">Transmembrane</keyword>
<protein>
    <submittedName>
        <fullName evidence="2">Uncharacterized protein</fullName>
    </submittedName>
</protein>
<evidence type="ECO:0000256" key="1">
    <source>
        <dbReference type="SAM" id="Phobius"/>
    </source>
</evidence>
<proteinExistence type="predicted"/>
<evidence type="ECO:0000313" key="3">
    <source>
        <dbReference type="Proteomes" id="UP000193920"/>
    </source>
</evidence>
<sequence>MRGAKELYLMKISKLRDEIKKKYTEIHRLDFKIGKINTKLAVAEREQHLRKKLRRETRLLLLSLENVRKNVMFKRIYYLHYLIIMMIITMIHRLVVMMNL</sequence>
<comment type="caution">
    <text evidence="2">The sequence shown here is derived from an EMBL/GenBank/DDBJ whole genome shotgun (WGS) entry which is preliminary data.</text>
</comment>
<dbReference type="AlphaFoldDB" id="A0A1Y2ENK0"/>
<gene>
    <name evidence="2" type="ORF">LY90DRAFT_503264</name>
</gene>
<reference evidence="2 3" key="1">
    <citation type="submission" date="2016-08" db="EMBL/GenBank/DDBJ databases">
        <title>A Parts List for Fungal Cellulosomes Revealed by Comparative Genomics.</title>
        <authorList>
            <consortium name="DOE Joint Genome Institute"/>
            <person name="Haitjema C.H."/>
            <person name="Gilmore S.P."/>
            <person name="Henske J.K."/>
            <person name="Solomon K.V."/>
            <person name="De Groot R."/>
            <person name="Kuo A."/>
            <person name="Mondo S.J."/>
            <person name="Salamov A.A."/>
            <person name="Labutti K."/>
            <person name="Zhao Z."/>
            <person name="Chiniquy J."/>
            <person name="Barry K."/>
            <person name="Brewer H.M."/>
            <person name="Purvine S.O."/>
            <person name="Wright A.T."/>
            <person name="Boxma B."/>
            <person name="Van Alen T."/>
            <person name="Hackstein J.H."/>
            <person name="Baker S.E."/>
            <person name="Grigoriev I.V."/>
            <person name="O'Malley M.A."/>
        </authorList>
    </citation>
    <scope>NUCLEOTIDE SEQUENCE [LARGE SCALE GENOMIC DNA]</scope>
    <source>
        <strain evidence="2 3">G1</strain>
    </source>
</reference>
<keyword evidence="1" id="KW-1133">Transmembrane helix</keyword>